<reference evidence="2 3" key="1">
    <citation type="submission" date="2016-10" db="EMBL/GenBank/DDBJ databases">
        <title>Genome sequence of Planktotalea frisia SH6-1.</title>
        <authorList>
            <person name="Poehlein A."/>
            <person name="Bakenhus I."/>
            <person name="Voget S."/>
            <person name="Brinkhoff T."/>
            <person name="Simon M."/>
        </authorList>
    </citation>
    <scope>NUCLEOTIDE SEQUENCE [LARGE SCALE GENOMIC DNA]</scope>
    <source>
        <strain evidence="2 3">SH6-1</strain>
    </source>
</reference>
<gene>
    <name evidence="2" type="ORF">PFRI_06560</name>
</gene>
<organism evidence="2 3">
    <name type="scientific">Planktotalea frisia</name>
    <dbReference type="NCBI Taxonomy" id="696762"/>
    <lineage>
        <taxon>Bacteria</taxon>
        <taxon>Pseudomonadati</taxon>
        <taxon>Pseudomonadota</taxon>
        <taxon>Alphaproteobacteria</taxon>
        <taxon>Rhodobacterales</taxon>
        <taxon>Paracoccaceae</taxon>
        <taxon>Planktotalea</taxon>
    </lineage>
</organism>
<dbReference type="OrthoDB" id="7745874at2"/>
<name>A0A1L9P0V2_9RHOB</name>
<dbReference type="RefSeq" id="WP_072629322.1">
    <property type="nucleotide sequence ID" value="NZ_MLCB01000057.1"/>
</dbReference>
<keyword evidence="1" id="KW-0732">Signal</keyword>
<evidence type="ECO:0000313" key="3">
    <source>
        <dbReference type="Proteomes" id="UP000184514"/>
    </source>
</evidence>
<sequence length="79" mass="8202">MKHCITPLALAAALSLLASAALADCTAVYKAKQDNPLRLEHSSLTVAGPCTVAAAEDKVKAQLAARGWTLLKVLSVSEN</sequence>
<comment type="caution">
    <text evidence="2">The sequence shown here is derived from an EMBL/GenBank/DDBJ whole genome shotgun (WGS) entry which is preliminary data.</text>
</comment>
<evidence type="ECO:0000256" key="1">
    <source>
        <dbReference type="SAM" id="SignalP"/>
    </source>
</evidence>
<accession>A0A1L9P0V2</accession>
<evidence type="ECO:0008006" key="4">
    <source>
        <dbReference type="Google" id="ProtNLM"/>
    </source>
</evidence>
<keyword evidence="3" id="KW-1185">Reference proteome</keyword>
<evidence type="ECO:0000313" key="2">
    <source>
        <dbReference type="EMBL" id="OJI95116.1"/>
    </source>
</evidence>
<dbReference type="Proteomes" id="UP000184514">
    <property type="component" value="Unassembled WGS sequence"/>
</dbReference>
<protein>
    <recommendedName>
        <fullName evidence="4">DUF4177 domain-containing protein</fullName>
    </recommendedName>
</protein>
<dbReference type="EMBL" id="MLCB01000057">
    <property type="protein sequence ID" value="OJI95116.1"/>
    <property type="molecule type" value="Genomic_DNA"/>
</dbReference>
<feature type="signal peptide" evidence="1">
    <location>
        <begin position="1"/>
        <end position="23"/>
    </location>
</feature>
<dbReference type="STRING" id="696762.PFRI_06560"/>
<proteinExistence type="predicted"/>
<dbReference type="AlphaFoldDB" id="A0A1L9P0V2"/>
<feature type="chain" id="PRO_5012634731" description="DUF4177 domain-containing protein" evidence="1">
    <location>
        <begin position="24"/>
        <end position="79"/>
    </location>
</feature>